<accession>A0A4P1JRV2</accession>
<name>A0A4P1JRV2_9CAUL</name>
<evidence type="ECO:0008006" key="11">
    <source>
        <dbReference type="Google" id="ProtNLM"/>
    </source>
</evidence>
<gene>
    <name evidence="9" type="ORF">NCTC9239_00251</name>
</gene>
<dbReference type="EMBL" id="LR588407">
    <property type="protein sequence ID" value="VTO11078.1"/>
    <property type="molecule type" value="Genomic_DNA"/>
</dbReference>
<evidence type="ECO:0000256" key="8">
    <source>
        <dbReference type="SAM" id="SignalP"/>
    </source>
</evidence>
<dbReference type="AlphaFoldDB" id="A0A4P1JRV2"/>
<evidence type="ECO:0000256" key="6">
    <source>
        <dbReference type="ARBA" id="ARBA00023288"/>
    </source>
</evidence>
<protein>
    <recommendedName>
        <fullName evidence="11">Lipoprotein</fullName>
    </recommendedName>
</protein>
<dbReference type="NCBIfam" id="NF047847">
    <property type="entry name" value="SS_mature_LptM"/>
    <property type="match status" value="1"/>
</dbReference>
<evidence type="ECO:0000256" key="3">
    <source>
        <dbReference type="ARBA" id="ARBA00023136"/>
    </source>
</evidence>
<dbReference type="PROSITE" id="PS51257">
    <property type="entry name" value="PROKAR_LIPOPROTEIN"/>
    <property type="match status" value="1"/>
</dbReference>
<keyword evidence="3" id="KW-0472">Membrane</keyword>
<proteinExistence type="predicted"/>
<dbReference type="GeneID" id="56575728"/>
<evidence type="ECO:0000313" key="9">
    <source>
        <dbReference type="EMBL" id="VTO11078.1"/>
    </source>
</evidence>
<sequence>MTKTSVKKTLILAGAAALLLSACGRMADLEPPQGATPKKQTERAIRDKSAAHLPEPAMQNLPPRQMPIDNGTSDPFGKPPPMN</sequence>
<evidence type="ECO:0000256" key="5">
    <source>
        <dbReference type="ARBA" id="ARBA00023237"/>
    </source>
</evidence>
<keyword evidence="4" id="KW-0564">Palmitate</keyword>
<reference evidence="9 10" key="1">
    <citation type="submission" date="2019-04" db="EMBL/GenBank/DDBJ databases">
        <authorList>
            <consortium name="Pathogen Informatics"/>
        </authorList>
    </citation>
    <scope>NUCLEOTIDE SEQUENCE [LARGE SCALE GENOMIC DNA]</scope>
    <source>
        <strain evidence="9 10">NCTC9239</strain>
    </source>
</reference>
<keyword evidence="2 8" id="KW-0732">Signal</keyword>
<dbReference type="Proteomes" id="UP000309952">
    <property type="component" value="Chromosome"/>
</dbReference>
<feature type="compositionally biased region" description="Basic and acidic residues" evidence="7">
    <location>
        <begin position="39"/>
        <end position="50"/>
    </location>
</feature>
<evidence type="ECO:0000256" key="4">
    <source>
        <dbReference type="ARBA" id="ARBA00023139"/>
    </source>
</evidence>
<feature type="chain" id="PRO_5021447656" description="Lipoprotein" evidence="8">
    <location>
        <begin position="28"/>
        <end position="83"/>
    </location>
</feature>
<evidence type="ECO:0000313" key="10">
    <source>
        <dbReference type="Proteomes" id="UP000309952"/>
    </source>
</evidence>
<organism evidence="9 10">
    <name type="scientific">Brevundimonas vancanneytii</name>
    <dbReference type="NCBI Taxonomy" id="1325724"/>
    <lineage>
        <taxon>Bacteria</taxon>
        <taxon>Pseudomonadati</taxon>
        <taxon>Pseudomonadota</taxon>
        <taxon>Alphaproteobacteria</taxon>
        <taxon>Caulobacterales</taxon>
        <taxon>Caulobacteraceae</taxon>
        <taxon>Brevundimonas</taxon>
    </lineage>
</organism>
<comment type="subcellular location">
    <subcellularLocation>
        <location evidence="1">Cell outer membrane</location>
        <topology evidence="1">Lipid-anchor</topology>
    </subcellularLocation>
</comment>
<evidence type="ECO:0000256" key="2">
    <source>
        <dbReference type="ARBA" id="ARBA00022729"/>
    </source>
</evidence>
<feature type="region of interest" description="Disordered" evidence="7">
    <location>
        <begin position="28"/>
        <end position="83"/>
    </location>
</feature>
<evidence type="ECO:0000256" key="7">
    <source>
        <dbReference type="SAM" id="MobiDB-lite"/>
    </source>
</evidence>
<keyword evidence="6" id="KW-0449">Lipoprotein</keyword>
<dbReference type="KEGG" id="bvy:NCTC9239_00251"/>
<dbReference type="RefSeq" id="WP_223850705.1">
    <property type="nucleotide sequence ID" value="NZ_LR588407.1"/>
</dbReference>
<evidence type="ECO:0000256" key="1">
    <source>
        <dbReference type="ARBA" id="ARBA00004459"/>
    </source>
</evidence>
<keyword evidence="5" id="KW-0998">Cell outer membrane</keyword>
<keyword evidence="10" id="KW-1185">Reference proteome</keyword>
<feature type="signal peptide" evidence="8">
    <location>
        <begin position="1"/>
        <end position="27"/>
    </location>
</feature>
<dbReference type="InterPro" id="IPR032831">
    <property type="entry name" value="LptM_cons"/>
</dbReference>